<dbReference type="Proteomes" id="UP000028045">
    <property type="component" value="Unassembled WGS sequence"/>
</dbReference>
<feature type="transmembrane region" description="Helical" evidence="7">
    <location>
        <begin position="165"/>
        <end position="185"/>
    </location>
</feature>
<proteinExistence type="inferred from homology"/>
<dbReference type="CDD" id="cd22997">
    <property type="entry name" value="GT_LH"/>
    <property type="match status" value="1"/>
</dbReference>
<keyword evidence="10" id="KW-1185">Reference proteome</keyword>
<protein>
    <recommendedName>
        <fullName evidence="8">Amino acid transporter transmembrane domain-containing protein</fullName>
    </recommendedName>
</protein>
<dbReference type="GO" id="GO:0016020">
    <property type="term" value="C:membrane"/>
    <property type="evidence" value="ECO:0007669"/>
    <property type="project" value="UniProtKB-SubCell"/>
</dbReference>
<feature type="transmembrane region" description="Helical" evidence="7">
    <location>
        <begin position="55"/>
        <end position="77"/>
    </location>
</feature>
<dbReference type="EMBL" id="KL648706">
    <property type="protein sequence ID" value="KEY65279.1"/>
    <property type="molecule type" value="Genomic_DNA"/>
</dbReference>
<dbReference type="FunFam" id="1.20.1740.10:FF:000039">
    <property type="entry name" value="Neutral amino acid transporter (Eurofung)"/>
    <property type="match status" value="1"/>
</dbReference>
<feature type="transmembrane region" description="Helical" evidence="7">
    <location>
        <begin position="83"/>
        <end position="105"/>
    </location>
</feature>
<dbReference type="OrthoDB" id="40134at2759"/>
<feature type="compositionally biased region" description="Basic and acidic residues" evidence="6">
    <location>
        <begin position="1"/>
        <end position="16"/>
    </location>
</feature>
<evidence type="ECO:0000256" key="7">
    <source>
        <dbReference type="SAM" id="Phobius"/>
    </source>
</evidence>
<feature type="transmembrane region" description="Helical" evidence="7">
    <location>
        <begin position="381"/>
        <end position="407"/>
    </location>
</feature>
<evidence type="ECO:0000313" key="10">
    <source>
        <dbReference type="Proteomes" id="UP000028045"/>
    </source>
</evidence>
<accession>A0A084AJ00</accession>
<reference evidence="9 10" key="1">
    <citation type="journal article" date="2014" name="BMC Genomics">
        <title>Comparative genome sequencing reveals chemotype-specific gene clusters in the toxigenic black mold Stachybotrys.</title>
        <authorList>
            <person name="Semeiks J."/>
            <person name="Borek D."/>
            <person name="Otwinowski Z."/>
            <person name="Grishin N.V."/>
        </authorList>
    </citation>
    <scope>NUCLEOTIDE SEQUENCE [LARGE SCALE GENOMIC DNA]</scope>
    <source>
        <strain evidence="10">CBS 109288 / IBT 7711</strain>
    </source>
</reference>
<dbReference type="Pfam" id="PF01490">
    <property type="entry name" value="Aa_trans"/>
    <property type="match status" value="1"/>
</dbReference>
<feature type="region of interest" description="Disordered" evidence="6">
    <location>
        <begin position="1"/>
        <end position="36"/>
    </location>
</feature>
<evidence type="ECO:0000256" key="6">
    <source>
        <dbReference type="SAM" id="MobiDB-lite"/>
    </source>
</evidence>
<dbReference type="InterPro" id="IPR013057">
    <property type="entry name" value="AA_transpt_TM"/>
</dbReference>
<feature type="transmembrane region" description="Helical" evidence="7">
    <location>
        <begin position="427"/>
        <end position="445"/>
    </location>
</feature>
<dbReference type="PANTHER" id="PTHR22950:SF479">
    <property type="entry name" value="AMINO ACID TRANSPORTER (EUROFUNG)-RELATED"/>
    <property type="match status" value="1"/>
</dbReference>
<feature type="transmembrane region" description="Helical" evidence="7">
    <location>
        <begin position="271"/>
        <end position="294"/>
    </location>
</feature>
<sequence>MPEHEAGIPRESRKGEAQGSGQLESQLPAPKSAESRHALGTEADGAIINHKTLHWLQGGVVLIAETVSLGILSLPSVVATLGLVPGIVLILFTSVLSTFSGLMLADFHRKHPHVQNFGDALEIVGKPLGLGKVFQEFFGWAQVLLCIFVMAGHLLSWTICMNTLTNSSTCTIIWAVVGLGVFWILNMPRTLRYTSWMSLVSCLSVTLATLITVGNVATSPPAHEGLVEAARSIKFVQGMLAVSNITVAFSGHSCFFNVLSELKNPRDFPKALAFLQITATSLFLVAAVVTYVYVGPSVPSPALSASSSPVWRKVIWGIAIPTIVIAGVIYAHVAARYIFVRVFRNTKHLERRTTLSTVSWVAITFGIWMLAMIIAESVPVFNSLLGLIAALFVSWFSFGLPGIFWLFSNWGNMLSSWRQMLRCAANWFLVLTGVILCVLGAWAAVESLVEEEFTKPWTCANPLVMERLYTFRDPDNPSSSPSRTSIKAMMHFLDRPRAKLVLSVASILIVFSVLYFTLFERDPAYYPSHAVDSHGSTTPSVIYHDDERRLGRMSHLHYLVPSNGIRATLCAGLTSALANGYPIPRILGYKGKGEFDAAKAHIAKLHAIKRYFDGIPRTPDADNDLVMVVDGFDVLPQLPASTMVERYFEMTGEADAKLANQRGIRVDELHAMGLRQTLLWGTDKGCFPGGGADPRCWMVPYSGLPPYVWGPRTKPQGELPYSDPRFLNSGTVIGPLGDLRTFIEKTLSYINETFDDEFRFRNSDQYYISTLYARQEYQRLLDLNSGKFPLEVNGRYLPTAKQSAEDRTEYHVFVDHASAFAQTRCHNDAFMRDIRFERHDLTAVVRSDPFHAGDKFTPFAIQMPSAVYQGLHGLFESLPAADRPTATAGEWIRGLRLGTNVATHKLYPLYHHTCRKEGYVEKHQRSWYFPLIQPLLRAARTRIDDGAPLHPSLVDGRVWTAPQRYPRDAEDEFGGVFTDRPEEPFIPLQEVCREHLPAVMGLEVNTEPTAETETTAT</sequence>
<evidence type="ECO:0000256" key="2">
    <source>
        <dbReference type="ARBA" id="ARBA00008066"/>
    </source>
</evidence>
<gene>
    <name evidence="9" type="ORF">S7711_01797</name>
</gene>
<dbReference type="HOGENOM" id="CLU_310165_0_0_1"/>
<evidence type="ECO:0000256" key="4">
    <source>
        <dbReference type="ARBA" id="ARBA00022989"/>
    </source>
</evidence>
<keyword evidence="3 7" id="KW-0812">Transmembrane</keyword>
<evidence type="ECO:0000256" key="1">
    <source>
        <dbReference type="ARBA" id="ARBA00004141"/>
    </source>
</evidence>
<name>A0A084AJ00_STACB</name>
<dbReference type="Gene3D" id="1.20.1740.10">
    <property type="entry name" value="Amino acid/polyamine transporter I"/>
    <property type="match status" value="1"/>
</dbReference>
<dbReference type="AlphaFoldDB" id="A0A084AJ00"/>
<comment type="similarity">
    <text evidence="2">Belongs to the amino acid/polyamine transporter 2 family.</text>
</comment>
<feature type="transmembrane region" description="Helical" evidence="7">
    <location>
        <begin position="238"/>
        <end position="259"/>
    </location>
</feature>
<keyword evidence="4 7" id="KW-1133">Transmembrane helix</keyword>
<feature type="transmembrane region" description="Helical" evidence="7">
    <location>
        <begin position="314"/>
        <end position="333"/>
    </location>
</feature>
<feature type="transmembrane region" description="Helical" evidence="7">
    <location>
        <begin position="354"/>
        <end position="375"/>
    </location>
</feature>
<feature type="transmembrane region" description="Helical" evidence="7">
    <location>
        <begin position="500"/>
        <end position="519"/>
    </location>
</feature>
<feature type="transmembrane region" description="Helical" evidence="7">
    <location>
        <begin position="197"/>
        <end position="218"/>
    </location>
</feature>
<evidence type="ECO:0000259" key="8">
    <source>
        <dbReference type="Pfam" id="PF01490"/>
    </source>
</evidence>
<evidence type="ECO:0000256" key="5">
    <source>
        <dbReference type="ARBA" id="ARBA00023136"/>
    </source>
</evidence>
<comment type="subcellular location">
    <subcellularLocation>
        <location evidence="1">Membrane</location>
        <topology evidence="1">Multi-pass membrane protein</topology>
    </subcellularLocation>
</comment>
<evidence type="ECO:0000313" key="9">
    <source>
        <dbReference type="EMBL" id="KEY65279.1"/>
    </source>
</evidence>
<keyword evidence="5 7" id="KW-0472">Membrane</keyword>
<organism evidence="9 10">
    <name type="scientific">Stachybotrys chartarum (strain CBS 109288 / IBT 7711)</name>
    <name type="common">Toxic black mold</name>
    <name type="synonym">Stilbospora chartarum</name>
    <dbReference type="NCBI Taxonomy" id="1280523"/>
    <lineage>
        <taxon>Eukaryota</taxon>
        <taxon>Fungi</taxon>
        <taxon>Dikarya</taxon>
        <taxon>Ascomycota</taxon>
        <taxon>Pezizomycotina</taxon>
        <taxon>Sordariomycetes</taxon>
        <taxon>Hypocreomycetidae</taxon>
        <taxon>Hypocreales</taxon>
        <taxon>Stachybotryaceae</taxon>
        <taxon>Stachybotrys</taxon>
    </lineage>
</organism>
<dbReference type="PANTHER" id="PTHR22950">
    <property type="entry name" value="AMINO ACID TRANSPORTER"/>
    <property type="match status" value="1"/>
</dbReference>
<evidence type="ECO:0000256" key="3">
    <source>
        <dbReference type="ARBA" id="ARBA00022692"/>
    </source>
</evidence>
<feature type="domain" description="Amino acid transporter transmembrane" evidence="8">
    <location>
        <begin position="52"/>
        <end position="444"/>
    </location>
</feature>
<feature type="transmembrane region" description="Helical" evidence="7">
    <location>
        <begin position="137"/>
        <end position="159"/>
    </location>
</feature>
<dbReference type="GO" id="GO:0015179">
    <property type="term" value="F:L-amino acid transmembrane transporter activity"/>
    <property type="evidence" value="ECO:0007669"/>
    <property type="project" value="TreeGrafter"/>
</dbReference>